<dbReference type="EC" id="3.5.1.44" evidence="25"/>
<dbReference type="GO" id="GO:0007399">
    <property type="term" value="P:nervous system development"/>
    <property type="evidence" value="ECO:0007669"/>
    <property type="project" value="UniProtKB-ARBA"/>
</dbReference>
<dbReference type="InterPro" id="IPR014756">
    <property type="entry name" value="Ig_E-set"/>
</dbReference>
<evidence type="ECO:0000256" key="9">
    <source>
        <dbReference type="ARBA" id="ARBA00022454"/>
    </source>
</evidence>
<keyword evidence="13" id="KW-0645">Protease</keyword>
<evidence type="ECO:0000256" key="29">
    <source>
        <dbReference type="ARBA" id="ARBA00042099"/>
    </source>
</evidence>
<dbReference type="InterPro" id="IPR038765">
    <property type="entry name" value="Papain-like_cys_pep_sf"/>
</dbReference>
<dbReference type="GO" id="GO:0050568">
    <property type="term" value="F:protein-glutamine glutaminase activity"/>
    <property type="evidence" value="ECO:0007669"/>
    <property type="project" value="UniProtKB-EC"/>
</dbReference>
<keyword evidence="9" id="KW-0158">Chromosome</keyword>
<dbReference type="InterPro" id="IPR013783">
    <property type="entry name" value="Ig-like_fold"/>
</dbReference>
<evidence type="ECO:0000256" key="30">
    <source>
        <dbReference type="ARBA" id="ARBA00042105"/>
    </source>
</evidence>
<dbReference type="GO" id="GO:0005886">
    <property type="term" value="C:plasma membrane"/>
    <property type="evidence" value="ECO:0007669"/>
    <property type="project" value="UniProtKB-SubCell"/>
</dbReference>
<evidence type="ECO:0000256" key="10">
    <source>
        <dbReference type="ARBA" id="ARBA00022475"/>
    </source>
</evidence>
<dbReference type="PANTHER" id="PTHR11590">
    <property type="entry name" value="PROTEIN-GLUTAMINE GAMMA-GLUTAMYLTRANSFERASE"/>
    <property type="match status" value="1"/>
</dbReference>
<dbReference type="EC" id="2.3.2.13" evidence="22"/>
<dbReference type="Proteomes" id="UP000472260">
    <property type="component" value="Unassembled WGS sequence"/>
</dbReference>
<evidence type="ECO:0000256" key="1">
    <source>
        <dbReference type="ARBA" id="ARBA00001913"/>
    </source>
</evidence>
<dbReference type="InterPro" id="IPR050779">
    <property type="entry name" value="Transglutaminase"/>
</dbReference>
<evidence type="ECO:0000256" key="33">
    <source>
        <dbReference type="ARBA" id="ARBA00043104"/>
    </source>
</evidence>
<comment type="catalytic activity">
    <reaction evidence="36">
        <text>L-glutaminyl-[protein] + histamine = 5-histaminyl-L-glutamyl-[protein] + NH4(+)</text>
        <dbReference type="Rhea" id="RHEA:66564"/>
        <dbReference type="Rhea" id="RHEA-COMP:10207"/>
        <dbReference type="Rhea" id="RHEA-COMP:17056"/>
        <dbReference type="ChEBI" id="CHEBI:28938"/>
        <dbReference type="ChEBI" id="CHEBI:30011"/>
        <dbReference type="ChEBI" id="CHEBI:58432"/>
        <dbReference type="ChEBI" id="CHEBI:167179"/>
    </reaction>
    <physiologicalReaction direction="left-to-right" evidence="36">
        <dbReference type="Rhea" id="RHEA:66565"/>
    </physiologicalReaction>
</comment>
<dbReference type="GO" id="GO:0006508">
    <property type="term" value="P:proteolysis"/>
    <property type="evidence" value="ECO:0007669"/>
    <property type="project" value="UniProtKB-KW"/>
</dbReference>
<dbReference type="Pfam" id="PF00868">
    <property type="entry name" value="Transglut_N"/>
    <property type="match status" value="1"/>
</dbReference>
<keyword evidence="13" id="KW-0378">Hydrolase</keyword>
<evidence type="ECO:0000256" key="2">
    <source>
        <dbReference type="ARBA" id="ARBA00004123"/>
    </source>
</evidence>
<keyword evidence="11" id="KW-0964">Secreted</keyword>
<keyword evidence="41" id="KW-1185">Reference proteome</keyword>
<dbReference type="GO" id="GO:0005634">
    <property type="term" value="C:nucleus"/>
    <property type="evidence" value="ECO:0007669"/>
    <property type="project" value="UniProtKB-SubCell"/>
</dbReference>
<evidence type="ECO:0000256" key="28">
    <source>
        <dbReference type="ARBA" id="ARBA00041677"/>
    </source>
</evidence>
<reference evidence="40" key="2">
    <citation type="submission" date="2025-09" db="UniProtKB">
        <authorList>
            <consortium name="Ensembl"/>
        </authorList>
    </citation>
    <scope>IDENTIFICATION</scope>
</reference>
<evidence type="ECO:0000256" key="26">
    <source>
        <dbReference type="ARBA" id="ARBA00040561"/>
    </source>
</evidence>
<dbReference type="InterPro" id="IPR036985">
    <property type="entry name" value="Transglutaminase-like_sf"/>
</dbReference>
<dbReference type="GO" id="GO:0005829">
    <property type="term" value="C:cytosol"/>
    <property type="evidence" value="ECO:0007669"/>
    <property type="project" value="UniProtKB-SubCell"/>
</dbReference>
<evidence type="ECO:0000256" key="16">
    <source>
        <dbReference type="ARBA" id="ARBA00022837"/>
    </source>
</evidence>
<evidence type="ECO:0000256" key="13">
    <source>
        <dbReference type="ARBA" id="ARBA00022670"/>
    </source>
</evidence>
<evidence type="ECO:0000256" key="21">
    <source>
        <dbReference type="ARBA" id="ARBA00023315"/>
    </source>
</evidence>
<name>A0A671P644_9TELE</name>
<evidence type="ECO:0000256" key="36">
    <source>
        <dbReference type="ARBA" id="ARBA00047876"/>
    </source>
</evidence>
<dbReference type="GO" id="GO:0005739">
    <property type="term" value="C:mitochondrion"/>
    <property type="evidence" value="ECO:0007669"/>
    <property type="project" value="UniProtKB-SubCell"/>
</dbReference>
<accession>A0A671P644</accession>
<dbReference type="GO" id="GO:0005525">
    <property type="term" value="F:GTP binding"/>
    <property type="evidence" value="ECO:0007669"/>
    <property type="project" value="UniProtKB-KW"/>
</dbReference>
<sequence length="507" mass="56974">MSLLFTVVEIERIDLVCEVNNTDHHTLQNSVDRLIVRRGQPFTITLHLRPGTHFQNGDNINFIAQTGPIPSVEAQTKAKFSLSRFISRSSWSATAETSDSTVSLTVCSHPNAPIGVYKLMLDQGEGIGLGEFVLLFNPWCKQDSVYLASEAEREEYVLSQDGLIYRGIPKHITVLPWTFGQFEPGILDICLQILDESPNYISDAALDCSERRNPVYVTRVLGAMINSLGDKGVLVGNWSDDHEDGVKPTVWKDSCSILQQWSNDGCRAVRYGQCWVFAAVACTVSRALGIPCRVVTNYGSARDSNGDLVMERFYNEFDENIANDSIWNFHVWVENWMTRPDLALGYEGWQASDPTPQHRSEGVLCCGPAPVRAIKEGELTFKYDVPFMYAEVNADNLLPLLRTFCGMESSMDVKGSSWNHMPIRVYIQKGNCLIVSYVSGGKVTLRLEYAEYSKAINQDRMIKLVALLIDAETRDFYRAKKTIILDGPEIIVNVNLNFSLQFIFIEC</sequence>
<dbReference type="GO" id="GO:0008233">
    <property type="term" value="F:peptidase activity"/>
    <property type="evidence" value="ECO:0007669"/>
    <property type="project" value="UniProtKB-KW"/>
</dbReference>
<comment type="catalytic activity">
    <reaction evidence="38">
        <text>L-glutaminyl-[protein] + dopamine = 5-dopaminyl-L-glutamyl-[protein] + NH4(+)</text>
        <dbReference type="Rhea" id="RHEA:66556"/>
        <dbReference type="Rhea" id="RHEA-COMP:10207"/>
        <dbReference type="Rhea" id="RHEA-COMP:17053"/>
        <dbReference type="ChEBI" id="CHEBI:28938"/>
        <dbReference type="ChEBI" id="CHEBI:30011"/>
        <dbReference type="ChEBI" id="CHEBI:59905"/>
        <dbReference type="ChEBI" id="CHEBI:167175"/>
    </reaction>
    <physiologicalReaction direction="left-to-right" evidence="38">
        <dbReference type="Rhea" id="RHEA:66557"/>
    </physiologicalReaction>
</comment>
<comment type="catalytic activity">
    <reaction evidence="35">
        <text>L-glutaminyl-[protein] + H2O = L-glutamyl-[protein] + NH4(+)</text>
        <dbReference type="Rhea" id="RHEA:16441"/>
        <dbReference type="Rhea" id="RHEA-COMP:10207"/>
        <dbReference type="Rhea" id="RHEA-COMP:10208"/>
        <dbReference type="ChEBI" id="CHEBI:15377"/>
        <dbReference type="ChEBI" id="CHEBI:28938"/>
        <dbReference type="ChEBI" id="CHEBI:29973"/>
        <dbReference type="ChEBI" id="CHEBI:30011"/>
        <dbReference type="EC" id="3.5.1.44"/>
    </reaction>
    <physiologicalReaction direction="left-to-right" evidence="35">
        <dbReference type="Rhea" id="RHEA:16442"/>
    </physiologicalReaction>
</comment>
<evidence type="ECO:0000256" key="17">
    <source>
        <dbReference type="ARBA" id="ARBA00023128"/>
    </source>
</evidence>
<evidence type="ECO:0000256" key="25">
    <source>
        <dbReference type="ARBA" id="ARBA00039019"/>
    </source>
</evidence>
<comment type="catalytic activity">
    <reaction evidence="24">
        <text>L-glutaminyl-[protein] + L-lysyl-[protein] = [protein]-L-lysyl-N(6)-5-L-glutamyl-[protein] + NH4(+)</text>
        <dbReference type="Rhea" id="RHEA:54816"/>
        <dbReference type="Rhea" id="RHEA-COMP:9752"/>
        <dbReference type="Rhea" id="RHEA-COMP:10207"/>
        <dbReference type="Rhea" id="RHEA-COMP:14005"/>
        <dbReference type="ChEBI" id="CHEBI:28938"/>
        <dbReference type="ChEBI" id="CHEBI:29969"/>
        <dbReference type="ChEBI" id="CHEBI:30011"/>
        <dbReference type="ChEBI" id="CHEBI:138370"/>
        <dbReference type="EC" id="2.3.2.13"/>
    </reaction>
    <physiologicalReaction direction="left-to-right" evidence="24">
        <dbReference type="Rhea" id="RHEA:54817"/>
    </physiologicalReaction>
</comment>
<evidence type="ECO:0000256" key="22">
    <source>
        <dbReference type="ARBA" id="ARBA00024222"/>
    </source>
</evidence>
<keyword evidence="12" id="KW-0272">Extracellular matrix</keyword>
<evidence type="ECO:0000256" key="18">
    <source>
        <dbReference type="ARBA" id="ARBA00023134"/>
    </source>
</evidence>
<evidence type="ECO:0000256" key="37">
    <source>
        <dbReference type="ARBA" id="ARBA00048230"/>
    </source>
</evidence>
<evidence type="ECO:0000259" key="39">
    <source>
        <dbReference type="SMART" id="SM00460"/>
    </source>
</evidence>
<evidence type="ECO:0000256" key="4">
    <source>
        <dbReference type="ARBA" id="ARBA00004236"/>
    </source>
</evidence>
<evidence type="ECO:0000256" key="3">
    <source>
        <dbReference type="ARBA" id="ARBA00004173"/>
    </source>
</evidence>
<keyword evidence="18" id="KW-0342">GTP-binding</keyword>
<evidence type="ECO:0000256" key="34">
    <source>
        <dbReference type="ARBA" id="ARBA00043138"/>
    </source>
</evidence>
<keyword evidence="16" id="KW-0106">Calcium</keyword>
<feature type="domain" description="Transglutaminase-like" evidence="39">
    <location>
        <begin position="266"/>
        <end position="356"/>
    </location>
</feature>
<keyword evidence="20" id="KW-0539">Nucleus</keyword>
<dbReference type="SUPFAM" id="SSF81296">
    <property type="entry name" value="E set domains"/>
    <property type="match status" value="1"/>
</dbReference>
<evidence type="ECO:0000256" key="12">
    <source>
        <dbReference type="ARBA" id="ARBA00022530"/>
    </source>
</evidence>
<comment type="similarity">
    <text evidence="8">Belongs to the transglutaminase superfamily. Transglutaminase family.</text>
</comment>
<evidence type="ECO:0000256" key="20">
    <source>
        <dbReference type="ARBA" id="ARBA00023242"/>
    </source>
</evidence>
<evidence type="ECO:0000256" key="24">
    <source>
        <dbReference type="ARBA" id="ARBA00036876"/>
    </source>
</evidence>
<keyword evidence="15" id="KW-0547">Nucleotide-binding</keyword>
<dbReference type="InterPro" id="IPR013808">
    <property type="entry name" value="Transglutaminase_AS"/>
</dbReference>
<reference evidence="40" key="1">
    <citation type="submission" date="2025-08" db="UniProtKB">
        <authorList>
            <consortium name="Ensembl"/>
        </authorList>
    </citation>
    <scope>IDENTIFICATION</scope>
</reference>
<dbReference type="AlphaFoldDB" id="A0A671P644"/>
<evidence type="ECO:0000256" key="8">
    <source>
        <dbReference type="ARBA" id="ARBA00005968"/>
    </source>
</evidence>
<keyword evidence="14" id="KW-0808">Transferase</keyword>
<keyword evidence="19" id="KW-0472">Membrane</keyword>
<dbReference type="Ensembl" id="ENSSANT00000056244.1">
    <property type="protein sequence ID" value="ENSSANP00000052899.1"/>
    <property type="gene ID" value="ENSSANG00000026409.1"/>
</dbReference>
<evidence type="ECO:0000256" key="23">
    <source>
        <dbReference type="ARBA" id="ARBA00036377"/>
    </source>
</evidence>
<evidence type="ECO:0000256" key="31">
    <source>
        <dbReference type="ARBA" id="ARBA00042239"/>
    </source>
</evidence>
<dbReference type="InterPro" id="IPR001102">
    <property type="entry name" value="Transglutaminase_N"/>
</dbReference>
<dbReference type="InterPro" id="IPR036238">
    <property type="entry name" value="Transglutaminase_C_sf"/>
</dbReference>
<comment type="cofactor">
    <cofactor evidence="1">
        <name>Ca(2+)</name>
        <dbReference type="ChEBI" id="CHEBI:29108"/>
    </cofactor>
</comment>
<organism evidence="40 41">
    <name type="scientific">Sinocyclocheilus anshuiensis</name>
    <dbReference type="NCBI Taxonomy" id="1608454"/>
    <lineage>
        <taxon>Eukaryota</taxon>
        <taxon>Metazoa</taxon>
        <taxon>Chordata</taxon>
        <taxon>Craniata</taxon>
        <taxon>Vertebrata</taxon>
        <taxon>Euteleostomi</taxon>
        <taxon>Actinopterygii</taxon>
        <taxon>Neopterygii</taxon>
        <taxon>Teleostei</taxon>
        <taxon>Ostariophysi</taxon>
        <taxon>Cypriniformes</taxon>
        <taxon>Cyprinidae</taxon>
        <taxon>Cyprininae</taxon>
        <taxon>Sinocyclocheilus</taxon>
    </lineage>
</organism>
<evidence type="ECO:0000256" key="15">
    <source>
        <dbReference type="ARBA" id="ARBA00022741"/>
    </source>
</evidence>
<dbReference type="SUPFAM" id="SSF54001">
    <property type="entry name" value="Cysteine proteinases"/>
    <property type="match status" value="1"/>
</dbReference>
<evidence type="ECO:0000313" key="41">
    <source>
        <dbReference type="Proteomes" id="UP000472260"/>
    </source>
</evidence>
<evidence type="ECO:0000256" key="6">
    <source>
        <dbReference type="ARBA" id="ARBA00004498"/>
    </source>
</evidence>
<dbReference type="FunFam" id="3.90.260.10:FF:000002">
    <property type="entry name" value="Erythrocyte membrane protein band 4.2"/>
    <property type="match status" value="1"/>
</dbReference>
<dbReference type="Pfam" id="PF01841">
    <property type="entry name" value="Transglut_core"/>
    <property type="match status" value="1"/>
</dbReference>
<dbReference type="GO" id="GO:0003810">
    <property type="term" value="F:protein-glutamine gamma-glutamyltransferase activity"/>
    <property type="evidence" value="ECO:0007669"/>
    <property type="project" value="UniProtKB-EC"/>
</dbReference>
<dbReference type="FunFam" id="2.60.40.10:FF:000278">
    <property type="entry name" value="Protein-glutamine gamma-glutamyltransferase 2"/>
    <property type="match status" value="1"/>
</dbReference>
<comment type="subcellular location">
    <subcellularLocation>
        <location evidence="4">Cell membrane</location>
    </subcellularLocation>
    <subcellularLocation>
        <location evidence="5">Chromosome</location>
    </subcellularLocation>
    <subcellularLocation>
        <location evidence="7">Cytoplasm</location>
        <location evidence="7">Cytosol</location>
    </subcellularLocation>
    <subcellularLocation>
        <location evidence="3">Mitochondrion</location>
    </subcellularLocation>
    <subcellularLocation>
        <location evidence="2">Nucleus</location>
    </subcellularLocation>
    <subcellularLocation>
        <location evidence="6">Secreted</location>
        <location evidence="6">Extracellular space</location>
        <location evidence="6">Extracellular matrix</location>
    </subcellularLocation>
</comment>
<keyword evidence="21" id="KW-0012">Acyltransferase</keyword>
<protein>
    <recommendedName>
        <fullName evidence="26">Protein-glutamine gamma-glutamyltransferase 2</fullName>
        <ecNumber evidence="22">2.3.2.13</ecNumber>
        <ecNumber evidence="25">3.5.1.44</ecNumber>
    </recommendedName>
    <alternativeName>
        <fullName evidence="29">Isopeptidase TGM2</fullName>
    </alternativeName>
    <alternativeName>
        <fullName evidence="31">Protein-glutamine deamidase TGM2</fullName>
    </alternativeName>
    <alternativeName>
        <fullName evidence="30">Protein-glutamine dopaminyltransferase TGM2</fullName>
    </alternativeName>
    <alternativeName>
        <fullName evidence="33">Protein-glutamine histaminyltransferase TGM2</fullName>
    </alternativeName>
    <alternativeName>
        <fullName evidence="34">Protein-glutamine noradrenalinyltransferase TGM2</fullName>
    </alternativeName>
    <alternativeName>
        <fullName evidence="32">Protein-glutamine serotonyltransferase TGM2</fullName>
    </alternativeName>
    <alternativeName>
        <fullName evidence="28">Tissue transglutaminase</fullName>
    </alternativeName>
    <alternativeName>
        <fullName evidence="27">Transglutaminase-2</fullName>
    </alternativeName>
</protein>
<keyword evidence="10" id="KW-1003">Cell membrane</keyword>
<proteinExistence type="inferred from homology"/>
<comment type="catalytic activity">
    <reaction evidence="37">
        <text>L-glutaminyl-[protein] + (R)-noradrenaline = 5-(R)-noradrenalinyl-L-glutamyl-[protein] + NH4(+)</text>
        <dbReference type="Rhea" id="RHEA:66560"/>
        <dbReference type="Rhea" id="RHEA-COMP:10207"/>
        <dbReference type="Rhea" id="RHEA-COMP:17054"/>
        <dbReference type="ChEBI" id="CHEBI:28938"/>
        <dbReference type="ChEBI" id="CHEBI:30011"/>
        <dbReference type="ChEBI" id="CHEBI:72587"/>
        <dbReference type="ChEBI" id="CHEBI:167178"/>
    </reaction>
    <physiologicalReaction direction="left-to-right" evidence="37">
        <dbReference type="Rhea" id="RHEA:66561"/>
    </physiologicalReaction>
</comment>
<evidence type="ECO:0000256" key="32">
    <source>
        <dbReference type="ARBA" id="ARBA00042912"/>
    </source>
</evidence>
<evidence type="ECO:0000256" key="38">
    <source>
        <dbReference type="ARBA" id="ARBA00048365"/>
    </source>
</evidence>
<evidence type="ECO:0000313" key="40">
    <source>
        <dbReference type="Ensembl" id="ENSSANP00000052899.1"/>
    </source>
</evidence>
<evidence type="ECO:0000256" key="7">
    <source>
        <dbReference type="ARBA" id="ARBA00004514"/>
    </source>
</evidence>
<dbReference type="SUPFAM" id="SSF49309">
    <property type="entry name" value="Transglutaminase, two C-terminal domains"/>
    <property type="match status" value="1"/>
</dbReference>
<evidence type="ECO:0000256" key="5">
    <source>
        <dbReference type="ARBA" id="ARBA00004286"/>
    </source>
</evidence>
<keyword evidence="17" id="KW-0496">Mitochondrion</keyword>
<comment type="catalytic activity">
    <reaction evidence="23">
        <text>L-glutaminyl-[protein] + serotonin = 5-serotonyl-L-glutamyl-[protein] + NH4(+)</text>
        <dbReference type="Rhea" id="RHEA:66552"/>
        <dbReference type="Rhea" id="RHEA-COMP:10207"/>
        <dbReference type="Rhea" id="RHEA-COMP:17052"/>
        <dbReference type="ChEBI" id="CHEBI:28938"/>
        <dbReference type="ChEBI" id="CHEBI:30011"/>
        <dbReference type="ChEBI" id="CHEBI:167174"/>
        <dbReference type="ChEBI" id="CHEBI:350546"/>
    </reaction>
    <physiologicalReaction direction="left-to-right" evidence="23">
        <dbReference type="Rhea" id="RHEA:66553"/>
    </physiologicalReaction>
</comment>
<dbReference type="GO" id="GO:0005694">
    <property type="term" value="C:chromosome"/>
    <property type="evidence" value="ECO:0007669"/>
    <property type="project" value="UniProtKB-SubCell"/>
</dbReference>
<dbReference type="SMART" id="SM00460">
    <property type="entry name" value="TGc"/>
    <property type="match status" value="1"/>
</dbReference>
<dbReference type="PROSITE" id="PS00547">
    <property type="entry name" value="TRANSGLUTAMINASES"/>
    <property type="match status" value="1"/>
</dbReference>
<evidence type="ECO:0000256" key="35">
    <source>
        <dbReference type="ARBA" id="ARBA00047868"/>
    </source>
</evidence>
<evidence type="ECO:0000256" key="11">
    <source>
        <dbReference type="ARBA" id="ARBA00022525"/>
    </source>
</evidence>
<evidence type="ECO:0000256" key="14">
    <source>
        <dbReference type="ARBA" id="ARBA00022679"/>
    </source>
</evidence>
<dbReference type="PANTHER" id="PTHR11590:SF6">
    <property type="entry name" value="PROTEIN-GLUTAMINE GAMMA-GLUTAMYLTRANSFERASE 2"/>
    <property type="match status" value="1"/>
</dbReference>
<evidence type="ECO:0000256" key="27">
    <source>
        <dbReference type="ARBA" id="ARBA00041650"/>
    </source>
</evidence>
<dbReference type="Gene3D" id="3.90.260.10">
    <property type="entry name" value="Transglutaminase-like"/>
    <property type="match status" value="1"/>
</dbReference>
<evidence type="ECO:0000256" key="19">
    <source>
        <dbReference type="ARBA" id="ARBA00023136"/>
    </source>
</evidence>
<gene>
    <name evidence="40" type="primary">tgm2a</name>
</gene>
<dbReference type="InterPro" id="IPR002931">
    <property type="entry name" value="Transglutaminase-like"/>
</dbReference>
<dbReference type="Gene3D" id="2.60.40.10">
    <property type="entry name" value="Immunoglobulins"/>
    <property type="match status" value="2"/>
</dbReference>